<dbReference type="RefSeq" id="WP_055182887.1">
    <property type="nucleotide sequence ID" value="NZ_CYYC01000017.1"/>
</dbReference>
<dbReference type="SUPFAM" id="SSF52540">
    <property type="entry name" value="P-loop containing nucleoside triphosphate hydrolases"/>
    <property type="match status" value="1"/>
</dbReference>
<feature type="region of interest" description="Disordered" evidence="2">
    <location>
        <begin position="650"/>
        <end position="724"/>
    </location>
</feature>
<feature type="compositionally biased region" description="Basic and acidic residues" evidence="2">
    <location>
        <begin position="658"/>
        <end position="674"/>
    </location>
</feature>
<reference evidence="3 4" key="1">
    <citation type="submission" date="2015-09" db="EMBL/GenBank/DDBJ databases">
        <authorList>
            <consortium name="Pathogen Informatics"/>
        </authorList>
    </citation>
    <scope>NUCLEOTIDE SEQUENCE [LARGE SCALE GENOMIC DNA]</scope>
    <source>
        <strain evidence="3 4">2789STDY5834966</strain>
    </source>
</reference>
<feature type="compositionally biased region" description="Acidic residues" evidence="2">
    <location>
        <begin position="799"/>
        <end position="845"/>
    </location>
</feature>
<evidence type="ECO:0000256" key="1">
    <source>
        <dbReference type="SAM" id="Coils"/>
    </source>
</evidence>
<feature type="region of interest" description="Disordered" evidence="2">
    <location>
        <begin position="149"/>
        <end position="176"/>
    </location>
</feature>
<feature type="compositionally biased region" description="Basic residues" evidence="2">
    <location>
        <begin position="1016"/>
        <end position="1028"/>
    </location>
</feature>
<feature type="region of interest" description="Disordered" evidence="2">
    <location>
        <begin position="68"/>
        <end position="128"/>
    </location>
</feature>
<dbReference type="Proteomes" id="UP000095390">
    <property type="component" value="Unassembled WGS sequence"/>
</dbReference>
<organism evidence="3 4">
    <name type="scientific">Anaerobutyricum hallii</name>
    <dbReference type="NCBI Taxonomy" id="39488"/>
    <lineage>
        <taxon>Bacteria</taxon>
        <taxon>Bacillati</taxon>
        <taxon>Bacillota</taxon>
        <taxon>Clostridia</taxon>
        <taxon>Lachnospirales</taxon>
        <taxon>Lachnospiraceae</taxon>
        <taxon>Anaerobutyricum</taxon>
    </lineage>
</organism>
<feature type="compositionally biased region" description="Acidic residues" evidence="2">
    <location>
        <begin position="602"/>
        <end position="626"/>
    </location>
</feature>
<feature type="compositionally biased region" description="Basic and acidic residues" evidence="2">
    <location>
        <begin position="258"/>
        <end position="279"/>
    </location>
</feature>
<sequence>MEDMMKALLDVVRAQHTATEGSEERPFDINDIIDMALNITGRPEEPEEQQELSDTIQKLAESLAPDIFPPKTFEEMDDSEQAASAVNMIEERLRNGGRRRETAAPQSQQEMTPQQNSSQMQSESHEENPFAQVMENENANIQQQSETADGYGNMASTDSGASEDYGNGSSYDMFGQDDVNHQEAANLNDLIYNNFMQMMGLNDPKVEYPFDRSQIRYGREKTATEMLAEDEANKAEERALEEQRRRPVSAWELAQSAVDKDEEAHQKEEYEPKEMKMPETKSASQLAAEAIAKAKEENQMKLEAEKRAERLMEEARKRGKDPMEFALHQQEILNYMEKNSDELVSFEDYEDLSPEEKLEIEKELYREKQIEAGVAPEDISDELPDEILEQSGIAPDQTAGEQNSQESAGQGDGTTAQQTSQSQGMPTFSDDMLRMISQEVVQENAEMILAEDANADLGLINETIFENLKNLMSQTGGAVTQEDMESLIGEVISRNTSSDSEEKQETLAQTETGTTAETAPMAFEGESAGSAVGSGMAGTREPAVESSQSESQSQPMSAVELARAAQQAAKPEPQEARETKSAVELAKEAQENAVQKKAEPISETEEELSEDDLNFDELDLEEESEESQSPSIEELKAQLKAAEEALAAEQLKAAQKAGKAEEEKKSEEIPKVEEATEQPMEESASTAGEQTATEESSEITPAPTAEEVQEQPEYSEVSEKEAEEFEYVDPGELVLGDHTQAEIDEALDNLASLGLEGEVYERAKRMLLLELAGSEVALDAWLEEQENGKKKKAAVSALDTEEDALEDLEDLDEDDLERELELAMDEDFIEEDLEEPANEETLEESSQDKSEETEKEAVSEENLEENSVEKTEDESDKTEGAEDVSEQPESILKEASEEEISSEEENSEEEEGETSEAAQEEAANKEFSETEEEAANREYSETEEKETANRECSETEEKEIANKGVSKKTEKEAEYKEAEYISESEDTIQVEKTRPEKEERTSSQTKKPAHSERTSHSRKHKNIVKRKEKTAPEKEEREFSAVVLTGKNVEEKEFQVSVRNPFVLKNSASFMDKFEEYIVDTQENRKLSTGFKRLDAMLRYGLHKGSYFVDATPQYLKNGFMQQIADRAAESGVDVLYISTELTRYDLMVDTISRLSYEMNKKDEEKAVSSMAIMTGEKGADIRSLKDELNWYRGRISEHLFVLDQEAVSEYVENMEDASAGDILAELIRSIVTEGAHKPVVFIDNIENILSVEDSEDMKPLMDGIRKLAKELGIPIIMSYGYAPAESENELDPDEIEYHKSLGNMCDVYLELKYADMITEDYEELTEDDIQEMVENGEMLLINVQLHKNRRTMKASCQIQATPKFNYYEE</sequence>
<accession>A0A173TCC5</accession>
<feature type="compositionally biased region" description="Low complexity" evidence="2">
    <location>
        <begin position="407"/>
        <end position="424"/>
    </location>
</feature>
<feature type="compositionally biased region" description="Acidic residues" evidence="2">
    <location>
        <begin position="859"/>
        <end position="886"/>
    </location>
</feature>
<feature type="compositionally biased region" description="Basic and acidic residues" evidence="2">
    <location>
        <begin position="846"/>
        <end position="858"/>
    </location>
</feature>
<evidence type="ECO:0000313" key="3">
    <source>
        <dbReference type="EMBL" id="CUN00351.1"/>
    </source>
</evidence>
<feature type="compositionally biased region" description="Basic and acidic residues" evidence="2">
    <location>
        <begin position="572"/>
        <end position="600"/>
    </location>
</feature>
<gene>
    <name evidence="3" type="ORF">ERS852578_01586</name>
</gene>
<name>A0A173TCC5_9FIRM</name>
<dbReference type="Gene3D" id="3.40.50.300">
    <property type="entry name" value="P-loop containing nucleotide triphosphate hydrolases"/>
    <property type="match status" value="1"/>
</dbReference>
<feature type="compositionally biased region" description="Low complexity" evidence="2">
    <location>
        <begin position="545"/>
        <end position="554"/>
    </location>
</feature>
<feature type="region of interest" description="Disordered" evidence="2">
    <location>
        <begin position="367"/>
        <end position="428"/>
    </location>
</feature>
<feature type="compositionally biased region" description="Basic and acidic residues" evidence="2">
    <location>
        <begin position="232"/>
        <end position="245"/>
    </location>
</feature>
<protein>
    <submittedName>
        <fullName evidence="3">Uncharacterized protein</fullName>
    </submittedName>
</protein>
<feature type="compositionally biased region" description="Basic and acidic residues" evidence="2">
    <location>
        <begin position="922"/>
        <end position="979"/>
    </location>
</feature>
<feature type="compositionally biased region" description="Low complexity" evidence="2">
    <location>
        <begin position="562"/>
        <end position="571"/>
    </location>
</feature>
<feature type="coiled-coil region" evidence="1">
    <location>
        <begin position="287"/>
        <end position="318"/>
    </location>
</feature>
<keyword evidence="1" id="KW-0175">Coiled coil</keyword>
<feature type="compositionally biased region" description="Basic and acidic residues" evidence="2">
    <location>
        <begin position="989"/>
        <end position="1001"/>
    </location>
</feature>
<dbReference type="OrthoDB" id="1779927at2"/>
<dbReference type="InterPro" id="IPR027417">
    <property type="entry name" value="P-loop_NTPase"/>
</dbReference>
<feature type="compositionally biased region" description="Low complexity" evidence="2">
    <location>
        <begin position="506"/>
        <end position="538"/>
    </location>
</feature>
<dbReference type="EMBL" id="CYYC01000017">
    <property type="protein sequence ID" value="CUN00351.1"/>
    <property type="molecule type" value="Genomic_DNA"/>
</dbReference>
<feature type="compositionally biased region" description="Acidic residues" evidence="2">
    <location>
        <begin position="378"/>
        <end position="388"/>
    </location>
</feature>
<feature type="compositionally biased region" description="Polar residues" evidence="2">
    <location>
        <begin position="104"/>
        <end position="122"/>
    </location>
</feature>
<feature type="compositionally biased region" description="Polar residues" evidence="2">
    <location>
        <begin position="683"/>
        <end position="694"/>
    </location>
</feature>
<feature type="compositionally biased region" description="Basic and acidic residues" evidence="2">
    <location>
        <begin position="89"/>
        <end position="102"/>
    </location>
</feature>
<feature type="region of interest" description="Disordered" evidence="2">
    <location>
        <begin position="493"/>
        <end position="638"/>
    </location>
</feature>
<feature type="region of interest" description="Disordered" evidence="2">
    <location>
        <begin position="232"/>
        <end position="285"/>
    </location>
</feature>
<evidence type="ECO:0000256" key="2">
    <source>
        <dbReference type="SAM" id="MobiDB-lite"/>
    </source>
</evidence>
<evidence type="ECO:0000313" key="4">
    <source>
        <dbReference type="Proteomes" id="UP000095390"/>
    </source>
</evidence>
<feature type="compositionally biased region" description="Acidic residues" evidence="2">
    <location>
        <begin position="896"/>
        <end position="914"/>
    </location>
</feature>
<feature type="region of interest" description="Disordered" evidence="2">
    <location>
        <begin position="785"/>
        <end position="1034"/>
    </location>
</feature>
<proteinExistence type="predicted"/>